<dbReference type="PANTHER" id="PTHR23201">
    <property type="entry name" value="EXTENSIN, PROLINE-RICH PROTEIN"/>
    <property type="match status" value="1"/>
</dbReference>
<dbReference type="EMBL" id="LR862139">
    <property type="protein sequence ID" value="CAD1819475.1"/>
    <property type="molecule type" value="Genomic_DNA"/>
</dbReference>
<keyword evidence="2" id="KW-0732">Signal</keyword>
<evidence type="ECO:0000256" key="2">
    <source>
        <dbReference type="SAM" id="SignalP"/>
    </source>
</evidence>
<dbReference type="InterPro" id="IPR003854">
    <property type="entry name" value="GASA"/>
</dbReference>
<name>A0A6V7NLK6_ANACO</name>
<gene>
    <name evidence="3" type="ORF">CB5_LOCUS2686</name>
</gene>
<protein>
    <submittedName>
        <fullName evidence="3">Uncharacterized protein</fullName>
    </submittedName>
</protein>
<comment type="similarity">
    <text evidence="1">Belongs to the GASA family.</text>
</comment>
<feature type="signal peptide" evidence="2">
    <location>
        <begin position="1"/>
        <end position="30"/>
    </location>
</feature>
<proteinExistence type="inferred from homology"/>
<dbReference type="PANTHER" id="PTHR23201:SF118">
    <property type="entry name" value="GIBBERELLIN STIMULATED TRANSCRIPT RELATED PROTEIN 1"/>
    <property type="match status" value="1"/>
</dbReference>
<evidence type="ECO:0000313" key="3">
    <source>
        <dbReference type="EMBL" id="CAD1819475.1"/>
    </source>
</evidence>
<sequence length="104" mass="11476">MKPHYITTSTLAFLLLLLLLASSYLQTSMAGSGRDANFTCIILRRQVQGEVLEGERAGSVLRYCGLCCAECNCVPSGTYGNKDECPCYRDKYTGTGLRRRPKCP</sequence>
<dbReference type="Pfam" id="PF02704">
    <property type="entry name" value="GASA"/>
    <property type="match status" value="1"/>
</dbReference>
<feature type="chain" id="PRO_5028158868" evidence="2">
    <location>
        <begin position="31"/>
        <end position="104"/>
    </location>
</feature>
<dbReference type="AlphaFoldDB" id="A0A6V7NLK6"/>
<reference evidence="3" key="1">
    <citation type="submission" date="2020-07" db="EMBL/GenBank/DDBJ databases">
        <authorList>
            <person name="Lin J."/>
        </authorList>
    </citation>
    <scope>NUCLEOTIDE SEQUENCE</scope>
</reference>
<organism evidence="3">
    <name type="scientific">Ananas comosus var. bracteatus</name>
    <name type="common">red pineapple</name>
    <dbReference type="NCBI Taxonomy" id="296719"/>
    <lineage>
        <taxon>Eukaryota</taxon>
        <taxon>Viridiplantae</taxon>
        <taxon>Streptophyta</taxon>
        <taxon>Embryophyta</taxon>
        <taxon>Tracheophyta</taxon>
        <taxon>Spermatophyta</taxon>
        <taxon>Magnoliopsida</taxon>
        <taxon>Liliopsida</taxon>
        <taxon>Poales</taxon>
        <taxon>Bromeliaceae</taxon>
        <taxon>Bromelioideae</taxon>
        <taxon>Ananas</taxon>
    </lineage>
</organism>
<accession>A0A6V7NLK6</accession>
<evidence type="ECO:0000256" key="1">
    <source>
        <dbReference type="ARBA" id="ARBA00010582"/>
    </source>
</evidence>